<keyword evidence="2" id="KW-0732">Signal</keyword>
<evidence type="ECO:0000313" key="3">
    <source>
        <dbReference type="EMBL" id="VBA37391.1"/>
    </source>
</evidence>
<dbReference type="Proteomes" id="UP000267289">
    <property type="component" value="Unassembled WGS sequence"/>
</dbReference>
<proteinExistence type="predicted"/>
<dbReference type="EMBL" id="UPHQ01000064">
    <property type="protein sequence ID" value="VBA37391.1"/>
    <property type="molecule type" value="Genomic_DNA"/>
</dbReference>
<reference evidence="3 4" key="1">
    <citation type="submission" date="2018-09" db="EMBL/GenBank/DDBJ databases">
        <authorList>
            <person name="Tagini F."/>
        </authorList>
    </citation>
    <scope>NUCLEOTIDE SEQUENCE [LARGE SCALE GENOMIC DNA]</scope>
    <source>
        <strain evidence="3 4">MK13</strain>
    </source>
</reference>
<evidence type="ECO:0000313" key="4">
    <source>
        <dbReference type="Proteomes" id="UP000267289"/>
    </source>
</evidence>
<keyword evidence="4" id="KW-1185">Reference proteome</keyword>
<feature type="region of interest" description="Disordered" evidence="1">
    <location>
        <begin position="1"/>
        <end position="22"/>
    </location>
</feature>
<sequence>MNRTSRIPSFPRTRSVAEENNPATMKSAIAGLATTLLLLSGVALAAPSAQAAPRGLPEPPVMPAMAPG</sequence>
<accession>A0A498PWR3</accession>
<organism evidence="3 4">
    <name type="scientific">Mycobacterium innocens</name>
    <dbReference type="NCBI Taxonomy" id="2341083"/>
    <lineage>
        <taxon>Bacteria</taxon>
        <taxon>Bacillati</taxon>
        <taxon>Actinomycetota</taxon>
        <taxon>Actinomycetes</taxon>
        <taxon>Mycobacteriales</taxon>
        <taxon>Mycobacteriaceae</taxon>
        <taxon>Mycobacterium</taxon>
    </lineage>
</organism>
<name>A0A498PWR3_9MYCO</name>
<feature type="chain" id="PRO_5038578734" evidence="2">
    <location>
        <begin position="46"/>
        <end position="68"/>
    </location>
</feature>
<evidence type="ECO:0000256" key="2">
    <source>
        <dbReference type="SAM" id="SignalP"/>
    </source>
</evidence>
<protein>
    <submittedName>
        <fullName evidence="3">Uncharacterized protein</fullName>
    </submittedName>
</protein>
<evidence type="ECO:0000256" key="1">
    <source>
        <dbReference type="SAM" id="MobiDB-lite"/>
    </source>
</evidence>
<gene>
    <name evidence="3" type="ORF">LAUMK13_01623</name>
</gene>
<feature type="signal peptide" evidence="2">
    <location>
        <begin position="1"/>
        <end position="45"/>
    </location>
</feature>
<feature type="region of interest" description="Disordered" evidence="1">
    <location>
        <begin position="48"/>
        <end position="68"/>
    </location>
</feature>
<dbReference type="AlphaFoldDB" id="A0A498PWR3"/>